<dbReference type="EC" id="1.3.1.94" evidence="2"/>
<comment type="catalytic activity">
    <reaction evidence="8">
        <text>a di-trans,poly-cis-dolichal + NADP(+) = a di-trans,poly-cis-polyprenal + NADPH + H(+)</text>
        <dbReference type="Rhea" id="RHEA:80727"/>
        <dbReference type="Rhea" id="RHEA-COMP:19536"/>
        <dbReference type="Rhea" id="RHEA-COMP:19537"/>
        <dbReference type="ChEBI" id="CHEBI:15378"/>
        <dbReference type="ChEBI" id="CHEBI:57783"/>
        <dbReference type="ChEBI" id="CHEBI:58349"/>
        <dbReference type="ChEBI" id="CHEBI:231623"/>
        <dbReference type="ChEBI" id="CHEBI:231637"/>
        <dbReference type="EC" id="1.3.1.94"/>
    </reaction>
    <physiologicalReaction direction="right-to-left" evidence="8">
        <dbReference type="Rhea" id="RHEA:80729"/>
    </physiologicalReaction>
</comment>
<feature type="domain" description="RNase H type-1" evidence="10">
    <location>
        <begin position="120"/>
        <end position="250"/>
    </location>
</feature>
<protein>
    <recommendedName>
        <fullName evidence="7">Polyprenal reductase</fullName>
        <ecNumber evidence="2">1.3.1.94</ecNumber>
    </recommendedName>
</protein>
<evidence type="ECO:0000256" key="2">
    <source>
        <dbReference type="ARBA" id="ARBA00012522"/>
    </source>
</evidence>
<sequence>MMELNLLKIGFSFMTIFVVVTGCLINNIEKRLPVFIRQTLRHGKYAYRGRPSRIKVIEVPKSWFRHFYVFASVYSTLCLVLTFGMYFLSWELPSWMISLLDFLASSNRKARETINIRYPPQNWFHLYTDGSLISREQGAGAGVTCCLFSFYRSLGYGTSFDGEITVISESLRNLLCHINKFKNAVILSDSKAAILSIVSRHTPSSQTAEITKMLSQLITLNKRIVFQWIPSHCGILGNENADALAKKGSIATYRPVTKSTYYSVKRFIKSTYLDFNKQNLITQSQGKKWNSPHQNPQLIPDLPRKSSVAAFRLATGHDCLAKHLHRIGIYQSPNCPLCNSNQEMDSEHLKICASVAGHDNIFDNYWSARRQMTLLHHHVRSLIATALKKKSWTVEEEVFCLATNGSSRRIDIIAYSQTTKKGYIIDPTIRIETGSSQPEDVNQEKINFYLPTVDYFKAKYQLENIEVIGLLLGARGVIPKFFESFRKTFELPQTLTADIITIVLKRSCQILMSAISSLLALSLLTLQSWRRFYETWFVSVFSNGQMNWSHYVVGFVHYFGAITAIIAESPGFIDDKGLSTMFQLKELTLGNIYGCVLFLWASYHQYKAAVLLADLRKNKNGSVVTLEHRVPHGDWFELVSSPHNLTEIMMYLAMTFILWGSDTWPVVFLWVLSNQVETAMLTHWWYKSKFEDYPAKRKAIIPYVL</sequence>
<evidence type="ECO:0000256" key="8">
    <source>
        <dbReference type="ARBA" id="ARBA00049427"/>
    </source>
</evidence>
<dbReference type="SUPFAM" id="SSF53098">
    <property type="entry name" value="Ribonuclease H-like"/>
    <property type="match status" value="1"/>
</dbReference>
<dbReference type="PROSITE" id="PS50879">
    <property type="entry name" value="RNASE_H_1"/>
    <property type="match status" value="1"/>
</dbReference>
<evidence type="ECO:0000313" key="12">
    <source>
        <dbReference type="Proteomes" id="UP001148838"/>
    </source>
</evidence>
<evidence type="ECO:0000256" key="1">
    <source>
        <dbReference type="ARBA" id="ARBA00004127"/>
    </source>
</evidence>
<keyword evidence="3 9" id="KW-0812">Transmembrane</keyword>
<comment type="similarity">
    <text evidence="6">Belongs to the steroid 5-alpha reductase family. Polyprenal reductase subfamily.</text>
</comment>
<dbReference type="Pfam" id="PF02544">
    <property type="entry name" value="Steroid_dh"/>
    <property type="match status" value="1"/>
</dbReference>
<accession>A0ABQ8TMZ7</accession>
<gene>
    <name evidence="11" type="ORF">ANN_09107</name>
</gene>
<evidence type="ECO:0000256" key="9">
    <source>
        <dbReference type="SAM" id="Phobius"/>
    </source>
</evidence>
<comment type="caution">
    <text evidence="11">The sequence shown here is derived from an EMBL/GenBank/DDBJ whole genome shotgun (WGS) entry which is preliminary data.</text>
</comment>
<reference evidence="11 12" key="1">
    <citation type="journal article" date="2022" name="Allergy">
        <title>Genome assembly and annotation of Periplaneta americana reveal a comprehensive cockroach allergen profile.</title>
        <authorList>
            <person name="Wang L."/>
            <person name="Xiong Q."/>
            <person name="Saelim N."/>
            <person name="Wang L."/>
            <person name="Nong W."/>
            <person name="Wan A.T."/>
            <person name="Shi M."/>
            <person name="Liu X."/>
            <person name="Cao Q."/>
            <person name="Hui J.H.L."/>
            <person name="Sookrung N."/>
            <person name="Leung T.F."/>
            <person name="Tungtrongchitr A."/>
            <person name="Tsui S.K.W."/>
        </authorList>
    </citation>
    <scope>NUCLEOTIDE SEQUENCE [LARGE SCALE GENOMIC DNA]</scope>
    <source>
        <strain evidence="11">PWHHKU_190912</strain>
    </source>
</reference>
<dbReference type="PANTHER" id="PTHR14624:SF0">
    <property type="entry name" value="POLYPRENOL REDUCTASE"/>
    <property type="match status" value="1"/>
</dbReference>
<dbReference type="Proteomes" id="UP001148838">
    <property type="component" value="Unassembled WGS sequence"/>
</dbReference>
<comment type="subcellular location">
    <subcellularLocation>
        <location evidence="1">Endomembrane system</location>
        <topology evidence="1">Multi-pass membrane protein</topology>
    </subcellularLocation>
</comment>
<keyword evidence="5 9" id="KW-0472">Membrane</keyword>
<feature type="transmembrane region" description="Helical" evidence="9">
    <location>
        <begin position="67"/>
        <end position="88"/>
    </location>
</feature>
<dbReference type="EMBL" id="JAJSOF020000005">
    <property type="protein sequence ID" value="KAJ4447107.1"/>
    <property type="molecule type" value="Genomic_DNA"/>
</dbReference>
<evidence type="ECO:0000256" key="4">
    <source>
        <dbReference type="ARBA" id="ARBA00022989"/>
    </source>
</evidence>
<evidence type="ECO:0000256" key="5">
    <source>
        <dbReference type="ARBA" id="ARBA00023136"/>
    </source>
</evidence>
<feature type="transmembrane region" description="Helical" evidence="9">
    <location>
        <begin position="648"/>
        <end position="672"/>
    </location>
</feature>
<keyword evidence="12" id="KW-1185">Reference proteome</keyword>
<feature type="transmembrane region" description="Helical" evidence="9">
    <location>
        <begin position="548"/>
        <end position="567"/>
    </location>
</feature>
<evidence type="ECO:0000313" key="11">
    <source>
        <dbReference type="EMBL" id="KAJ4447107.1"/>
    </source>
</evidence>
<dbReference type="InterPro" id="IPR002156">
    <property type="entry name" value="RNaseH_domain"/>
</dbReference>
<dbReference type="CDD" id="cd09276">
    <property type="entry name" value="Rnase_HI_RT_non_LTR"/>
    <property type="match status" value="1"/>
</dbReference>
<dbReference type="Pfam" id="PF00075">
    <property type="entry name" value="RNase_H"/>
    <property type="match status" value="1"/>
</dbReference>
<name>A0ABQ8TMZ7_PERAM</name>
<dbReference type="InterPro" id="IPR039698">
    <property type="entry name" value="Dfg10/SRD5A3"/>
</dbReference>
<dbReference type="InterPro" id="IPR036397">
    <property type="entry name" value="RNaseH_sf"/>
</dbReference>
<dbReference type="InterPro" id="IPR012337">
    <property type="entry name" value="RNaseH-like_sf"/>
</dbReference>
<evidence type="ECO:0000256" key="3">
    <source>
        <dbReference type="ARBA" id="ARBA00022692"/>
    </source>
</evidence>
<evidence type="ECO:0000256" key="6">
    <source>
        <dbReference type="ARBA" id="ARBA00046320"/>
    </source>
</evidence>
<dbReference type="Gene3D" id="3.30.420.10">
    <property type="entry name" value="Ribonuclease H-like superfamily/Ribonuclease H"/>
    <property type="match status" value="1"/>
</dbReference>
<proteinExistence type="inferred from homology"/>
<dbReference type="PANTHER" id="PTHR14624">
    <property type="entry name" value="DFG10 PROTEIN"/>
    <property type="match status" value="1"/>
</dbReference>
<dbReference type="InterPro" id="IPR001104">
    <property type="entry name" value="3-oxo-5_a-steroid_4-DH_C"/>
</dbReference>
<feature type="transmembrane region" description="Helical" evidence="9">
    <location>
        <begin position="510"/>
        <end position="528"/>
    </location>
</feature>
<evidence type="ECO:0000259" key="10">
    <source>
        <dbReference type="PROSITE" id="PS50879"/>
    </source>
</evidence>
<evidence type="ECO:0000256" key="7">
    <source>
        <dbReference type="ARBA" id="ARBA00047186"/>
    </source>
</evidence>
<feature type="transmembrane region" description="Helical" evidence="9">
    <location>
        <begin position="7"/>
        <end position="28"/>
    </location>
</feature>
<organism evidence="11 12">
    <name type="scientific">Periplaneta americana</name>
    <name type="common">American cockroach</name>
    <name type="synonym">Blatta americana</name>
    <dbReference type="NCBI Taxonomy" id="6978"/>
    <lineage>
        <taxon>Eukaryota</taxon>
        <taxon>Metazoa</taxon>
        <taxon>Ecdysozoa</taxon>
        <taxon>Arthropoda</taxon>
        <taxon>Hexapoda</taxon>
        <taxon>Insecta</taxon>
        <taxon>Pterygota</taxon>
        <taxon>Neoptera</taxon>
        <taxon>Polyneoptera</taxon>
        <taxon>Dictyoptera</taxon>
        <taxon>Blattodea</taxon>
        <taxon>Blattoidea</taxon>
        <taxon>Blattidae</taxon>
        <taxon>Blattinae</taxon>
        <taxon>Periplaneta</taxon>
    </lineage>
</organism>
<dbReference type="PROSITE" id="PS50244">
    <property type="entry name" value="S5A_REDUCTASE"/>
    <property type="match status" value="1"/>
</dbReference>
<keyword evidence="4 9" id="KW-1133">Transmembrane helix</keyword>